<reference evidence="2" key="1">
    <citation type="journal article" date="2016" name="Int. J. Syst. Evol. Microbiol.">
        <title>Pseudoxanthomonas helianthi sp. nov., isolated from roots of Jerusalem artichoke (Helianthus tuberosus).</title>
        <authorList>
            <person name="Kittiwongwattana C."/>
            <person name="Thawai C."/>
        </authorList>
    </citation>
    <scope>NUCLEOTIDE SEQUENCE</scope>
    <source>
        <strain evidence="2">110414</strain>
    </source>
</reference>
<accession>A0A940X238</accession>
<evidence type="ECO:0000313" key="2">
    <source>
        <dbReference type="EMBL" id="MBP3983781.1"/>
    </source>
</evidence>
<protein>
    <submittedName>
        <fullName evidence="2">DUF2782 domain-containing protein</fullName>
    </submittedName>
</protein>
<organism evidence="2 3">
    <name type="scientific">Pseudoxanthomonas helianthi</name>
    <dbReference type="NCBI Taxonomy" id="1453541"/>
    <lineage>
        <taxon>Bacteria</taxon>
        <taxon>Pseudomonadati</taxon>
        <taxon>Pseudomonadota</taxon>
        <taxon>Gammaproteobacteria</taxon>
        <taxon>Lysobacterales</taxon>
        <taxon>Lysobacteraceae</taxon>
        <taxon>Pseudoxanthomonas</taxon>
    </lineage>
</organism>
<evidence type="ECO:0000256" key="1">
    <source>
        <dbReference type="SAM" id="SignalP"/>
    </source>
</evidence>
<dbReference type="AlphaFoldDB" id="A0A940X238"/>
<feature type="signal peptide" evidence="1">
    <location>
        <begin position="1"/>
        <end position="21"/>
    </location>
</feature>
<reference evidence="2" key="2">
    <citation type="submission" date="2021-03" db="EMBL/GenBank/DDBJ databases">
        <authorList>
            <person name="Cao W."/>
        </authorList>
    </citation>
    <scope>NUCLEOTIDE SEQUENCE</scope>
    <source>
        <strain evidence="2">110414</strain>
    </source>
</reference>
<sequence>MKLPALALLLCLAGCATTAGAELTDADLANADVAVRTETNGDLIQEFRIAGQLRAIRVTPVRGPAYTVYDRDGDGHMDKSKDNMDVSPVYWKLFGW</sequence>
<gene>
    <name evidence="2" type="ORF">J5837_05010</name>
</gene>
<dbReference type="RefSeq" id="WP_210535608.1">
    <property type="nucleotide sequence ID" value="NZ_JAGKTC010000001.1"/>
</dbReference>
<comment type="caution">
    <text evidence="2">The sequence shown here is derived from an EMBL/GenBank/DDBJ whole genome shotgun (WGS) entry which is preliminary data.</text>
</comment>
<evidence type="ECO:0000313" key="3">
    <source>
        <dbReference type="Proteomes" id="UP000673447"/>
    </source>
</evidence>
<name>A0A940X238_9GAMM</name>
<proteinExistence type="predicted"/>
<keyword evidence="3" id="KW-1185">Reference proteome</keyword>
<dbReference type="Gene3D" id="2.20.130.30">
    <property type="entry name" value="Protein of unknown function DUF2782"/>
    <property type="match status" value="1"/>
</dbReference>
<keyword evidence="1" id="KW-0732">Signal</keyword>
<dbReference type="EMBL" id="JAGKTC010000001">
    <property type="protein sequence ID" value="MBP3983781.1"/>
    <property type="molecule type" value="Genomic_DNA"/>
</dbReference>
<feature type="chain" id="PRO_5036806104" evidence="1">
    <location>
        <begin position="22"/>
        <end position="96"/>
    </location>
</feature>
<dbReference type="InterPro" id="IPR021357">
    <property type="entry name" value="DUF2782"/>
</dbReference>
<dbReference type="Pfam" id="PF11191">
    <property type="entry name" value="DUF2782"/>
    <property type="match status" value="1"/>
</dbReference>
<dbReference type="Proteomes" id="UP000673447">
    <property type="component" value="Unassembled WGS sequence"/>
</dbReference>